<sequence>MEISKATETVHKVAPSASWRNFSCPECELIQPHDGEDQCRLRLKPRPGKFTVSDIAKHCRDLELFHLNGDRLSAVSLSDKSVGAEADISRRFEGSNLTKGRHFGHFQQEPTSHHILFNHQHQPELLKQQTALEAGGSLELPVIRFPDCT</sequence>
<keyword evidence="2" id="KW-1185">Reference proteome</keyword>
<gene>
    <name evidence="1" type="ORF">ElyMa_001131000</name>
</gene>
<organism evidence="1 2">
    <name type="scientific">Elysia marginata</name>
    <dbReference type="NCBI Taxonomy" id="1093978"/>
    <lineage>
        <taxon>Eukaryota</taxon>
        <taxon>Metazoa</taxon>
        <taxon>Spiralia</taxon>
        <taxon>Lophotrochozoa</taxon>
        <taxon>Mollusca</taxon>
        <taxon>Gastropoda</taxon>
        <taxon>Heterobranchia</taxon>
        <taxon>Euthyneura</taxon>
        <taxon>Panpulmonata</taxon>
        <taxon>Sacoglossa</taxon>
        <taxon>Placobranchoidea</taxon>
        <taxon>Plakobranchidae</taxon>
        <taxon>Elysia</taxon>
    </lineage>
</organism>
<dbReference type="Proteomes" id="UP000762676">
    <property type="component" value="Unassembled WGS sequence"/>
</dbReference>
<dbReference type="EMBL" id="BMAT01002245">
    <property type="protein sequence ID" value="GFS02727.1"/>
    <property type="molecule type" value="Genomic_DNA"/>
</dbReference>
<accession>A0AAV4I198</accession>
<dbReference type="AlphaFoldDB" id="A0AAV4I198"/>
<proteinExistence type="predicted"/>
<name>A0AAV4I198_9GAST</name>
<protein>
    <submittedName>
        <fullName evidence="1">Uncharacterized protein</fullName>
    </submittedName>
</protein>
<comment type="caution">
    <text evidence="1">The sequence shown here is derived from an EMBL/GenBank/DDBJ whole genome shotgun (WGS) entry which is preliminary data.</text>
</comment>
<reference evidence="1 2" key="1">
    <citation type="journal article" date="2021" name="Elife">
        <title>Chloroplast acquisition without the gene transfer in kleptoplastic sea slugs, Plakobranchus ocellatus.</title>
        <authorList>
            <person name="Maeda T."/>
            <person name="Takahashi S."/>
            <person name="Yoshida T."/>
            <person name="Shimamura S."/>
            <person name="Takaki Y."/>
            <person name="Nagai Y."/>
            <person name="Toyoda A."/>
            <person name="Suzuki Y."/>
            <person name="Arimoto A."/>
            <person name="Ishii H."/>
            <person name="Satoh N."/>
            <person name="Nishiyama T."/>
            <person name="Hasebe M."/>
            <person name="Maruyama T."/>
            <person name="Minagawa J."/>
            <person name="Obokata J."/>
            <person name="Shigenobu S."/>
        </authorList>
    </citation>
    <scope>NUCLEOTIDE SEQUENCE [LARGE SCALE GENOMIC DNA]</scope>
</reference>
<evidence type="ECO:0000313" key="2">
    <source>
        <dbReference type="Proteomes" id="UP000762676"/>
    </source>
</evidence>
<evidence type="ECO:0000313" key="1">
    <source>
        <dbReference type="EMBL" id="GFS02727.1"/>
    </source>
</evidence>